<dbReference type="EMBL" id="UOGA01000187">
    <property type="protein sequence ID" value="VAX20783.1"/>
    <property type="molecule type" value="Genomic_DNA"/>
</dbReference>
<dbReference type="NCBIfam" id="TIGR00055">
    <property type="entry name" value="uppS"/>
    <property type="match status" value="1"/>
</dbReference>
<dbReference type="Pfam" id="PF01255">
    <property type="entry name" value="Prenyltransf"/>
    <property type="match status" value="1"/>
</dbReference>
<dbReference type="GO" id="GO:0016094">
    <property type="term" value="P:polyprenol biosynthetic process"/>
    <property type="evidence" value="ECO:0007669"/>
    <property type="project" value="TreeGrafter"/>
</dbReference>
<dbReference type="PANTHER" id="PTHR10291:SF0">
    <property type="entry name" value="DEHYDRODOLICHYL DIPHOSPHATE SYNTHASE 2"/>
    <property type="match status" value="1"/>
</dbReference>
<accession>A0A3B1C7Z4</accession>
<dbReference type="InterPro" id="IPR036424">
    <property type="entry name" value="UPP_synth-like_sf"/>
</dbReference>
<dbReference type="SUPFAM" id="SSF64005">
    <property type="entry name" value="Undecaprenyl diphosphate synthase"/>
    <property type="match status" value="1"/>
</dbReference>
<comment type="cofactor">
    <cofactor evidence="1">
        <name>Mg(2+)</name>
        <dbReference type="ChEBI" id="CHEBI:18420"/>
    </cofactor>
</comment>
<dbReference type="InterPro" id="IPR018520">
    <property type="entry name" value="UPP_synth-like_CS"/>
</dbReference>
<organism evidence="3">
    <name type="scientific">hydrothermal vent metagenome</name>
    <dbReference type="NCBI Taxonomy" id="652676"/>
    <lineage>
        <taxon>unclassified sequences</taxon>
        <taxon>metagenomes</taxon>
        <taxon>ecological metagenomes</taxon>
    </lineage>
</organism>
<dbReference type="EC" id="2.5.1.31" evidence="3"/>
<keyword evidence="2 3" id="KW-0808">Transferase</keyword>
<dbReference type="CDD" id="cd00475">
    <property type="entry name" value="Cis_IPPS"/>
    <property type="match status" value="1"/>
</dbReference>
<dbReference type="NCBIfam" id="NF011405">
    <property type="entry name" value="PRK14830.1"/>
    <property type="match status" value="1"/>
</dbReference>
<dbReference type="GO" id="GO:0008834">
    <property type="term" value="F:ditrans,polycis-undecaprenyl-diphosphate synthase [(2E,6E)-farnesyl-diphosphate specific] activity"/>
    <property type="evidence" value="ECO:0007669"/>
    <property type="project" value="UniProtKB-EC"/>
</dbReference>
<dbReference type="HAMAP" id="MF_01139">
    <property type="entry name" value="ISPT"/>
    <property type="match status" value="1"/>
</dbReference>
<proteinExistence type="inferred from homology"/>
<dbReference type="InterPro" id="IPR001441">
    <property type="entry name" value="UPP_synth-like"/>
</dbReference>
<name>A0A3B1C7Z4_9ZZZZ</name>
<dbReference type="FunFam" id="3.40.1180.10:FF:000001">
    <property type="entry name" value="(2E,6E)-farnesyl-diphosphate-specific ditrans,polycis-undecaprenyl-diphosphate synthase"/>
    <property type="match status" value="1"/>
</dbReference>
<protein>
    <submittedName>
        <fullName evidence="3">Undecaprenyl diphosphate synthase</fullName>
        <ecNumber evidence="3">2.5.1.31</ecNumber>
    </submittedName>
</protein>
<dbReference type="AlphaFoldDB" id="A0A3B1C7Z4"/>
<evidence type="ECO:0000256" key="1">
    <source>
        <dbReference type="ARBA" id="ARBA00001946"/>
    </source>
</evidence>
<dbReference type="PANTHER" id="PTHR10291">
    <property type="entry name" value="DEHYDRODOLICHYL DIPHOSPHATE SYNTHASE FAMILY MEMBER"/>
    <property type="match status" value="1"/>
</dbReference>
<dbReference type="PROSITE" id="PS01066">
    <property type="entry name" value="UPP_SYNTHASE"/>
    <property type="match status" value="1"/>
</dbReference>
<evidence type="ECO:0000256" key="2">
    <source>
        <dbReference type="ARBA" id="ARBA00022679"/>
    </source>
</evidence>
<dbReference type="Gene3D" id="3.40.1180.10">
    <property type="entry name" value="Decaprenyl diphosphate synthase-like"/>
    <property type="match status" value="1"/>
</dbReference>
<sequence>MSADELEFKVDKTRLPMHIAIIMDGNGRWAEQRRMPRVEGHRIGVTRVDEIVTSCRKLGVEALTLYSFSLENWSRPSNEVSTLMGILKKYLIKELGRMLKENIRFNTIGNVDDLPGFAKEVILDAKQKTKDNTGMTLTLALSYGSRDEIVRAAKKLVKDVENKLVRAEEIDEDKFSSYLDTKSLPPPDLLIRTSGELRISNFLLWQIAYTELYFTDKLWPEFTSADLMEAIISYQSRERRYGKTRAQVSGETG</sequence>
<reference evidence="3" key="1">
    <citation type="submission" date="2018-06" db="EMBL/GenBank/DDBJ databases">
        <authorList>
            <person name="Zhirakovskaya E."/>
        </authorList>
    </citation>
    <scope>NUCLEOTIDE SEQUENCE</scope>
</reference>
<gene>
    <name evidence="3" type="ORF">MNBD_NITROSPINAE04-6</name>
</gene>
<evidence type="ECO:0000313" key="3">
    <source>
        <dbReference type="EMBL" id="VAX20783.1"/>
    </source>
</evidence>